<evidence type="ECO:0000256" key="1">
    <source>
        <dbReference type="SAM" id="MobiDB-lite"/>
    </source>
</evidence>
<accession>B5GKY9</accession>
<dbReference type="GeneID" id="93734732"/>
<reference evidence="2 3" key="1">
    <citation type="journal article" date="2010" name="Genome Biol. Evol.">
        <title>The sequence of a 1.8-mb bacterial linear plasmid reveals a rich evolutionary reservoir of secondary metabolic pathways.</title>
        <authorList>
            <person name="Medema M.H."/>
            <person name="Trefzer A."/>
            <person name="Kovalchuk A."/>
            <person name="van den Berg M."/>
            <person name="Mueller U."/>
            <person name="Heijne W."/>
            <person name="Wu L."/>
            <person name="Alam M.T."/>
            <person name="Ronning C.M."/>
            <person name="Nierman W.C."/>
            <person name="Bovenberg R.A.L."/>
            <person name="Breitling R."/>
            <person name="Takano E."/>
        </authorList>
    </citation>
    <scope>NUCLEOTIDE SEQUENCE [LARGE SCALE GENOMIC DNA]</scope>
    <source>
        <strain evidence="3">ATCC 27064 / DSM 738 / JCM 4710 / NBRC 13307 / NCIMB 12785 / NRRL 3585 / VKM Ac-602</strain>
    </source>
</reference>
<dbReference type="eggNOG" id="ENOG5030E4U">
    <property type="taxonomic scope" value="Bacteria"/>
</dbReference>
<dbReference type="AlphaFoldDB" id="B5GKY9"/>
<protein>
    <submittedName>
        <fullName evidence="2">Uncharacterized protein</fullName>
    </submittedName>
</protein>
<sequence length="102" mass="11229">MRDRIACALTRVLRLLLPARGRHRTTAPPTAPVVPVPEPVPVSPWTRPWTGPSSATARAIFTAPETRGLTLEQRERFYATAWAELGRDYPHAAASGETSTLR</sequence>
<dbReference type="Proteomes" id="UP000002357">
    <property type="component" value="Chromosome"/>
</dbReference>
<dbReference type="OrthoDB" id="4332590at2"/>
<organism evidence="2 3">
    <name type="scientific">Streptomyces clavuligerus</name>
    <dbReference type="NCBI Taxonomy" id="1901"/>
    <lineage>
        <taxon>Bacteria</taxon>
        <taxon>Bacillati</taxon>
        <taxon>Actinomycetota</taxon>
        <taxon>Actinomycetes</taxon>
        <taxon>Kitasatosporales</taxon>
        <taxon>Streptomycetaceae</taxon>
        <taxon>Streptomyces</taxon>
    </lineage>
</organism>
<evidence type="ECO:0000313" key="2">
    <source>
        <dbReference type="EMBL" id="EFG09411.1"/>
    </source>
</evidence>
<dbReference type="RefSeq" id="WP_003952366.1">
    <property type="nucleotide sequence ID" value="NZ_CM000913.1"/>
</dbReference>
<evidence type="ECO:0000313" key="3">
    <source>
        <dbReference type="Proteomes" id="UP000002357"/>
    </source>
</evidence>
<dbReference type="EMBL" id="CM000913">
    <property type="protein sequence ID" value="EFG09411.1"/>
    <property type="molecule type" value="Genomic_DNA"/>
</dbReference>
<proteinExistence type="predicted"/>
<feature type="compositionally biased region" description="Pro residues" evidence="1">
    <location>
        <begin position="29"/>
        <end position="42"/>
    </location>
</feature>
<keyword evidence="3" id="KW-1185">Reference proteome</keyword>
<feature type="region of interest" description="Disordered" evidence="1">
    <location>
        <begin position="23"/>
        <end position="49"/>
    </location>
</feature>
<name>B5GKY9_STRCL</name>
<gene>
    <name evidence="2" type="ORF">SCLAV_4338</name>
</gene>